<accession>A0ABS1DY07</accession>
<evidence type="ECO:0000256" key="5">
    <source>
        <dbReference type="ARBA" id="ARBA00022741"/>
    </source>
</evidence>
<dbReference type="EMBL" id="NRRU01000077">
    <property type="protein sequence ID" value="MBK1714701.1"/>
    <property type="molecule type" value="Genomic_DNA"/>
</dbReference>
<evidence type="ECO:0000313" key="11">
    <source>
        <dbReference type="EMBL" id="MBK1714701.1"/>
    </source>
</evidence>
<proteinExistence type="predicted"/>
<dbReference type="PANTHER" id="PTHR43065:SF10">
    <property type="entry name" value="PEROXIDE STRESS-ACTIVATED HISTIDINE KINASE MAK3"/>
    <property type="match status" value="1"/>
</dbReference>
<evidence type="ECO:0000256" key="3">
    <source>
        <dbReference type="ARBA" id="ARBA00022553"/>
    </source>
</evidence>
<feature type="domain" description="Histidine kinase" evidence="10">
    <location>
        <begin position="661"/>
        <end position="773"/>
    </location>
</feature>
<dbReference type="InterPro" id="IPR036890">
    <property type="entry name" value="HATPase_C_sf"/>
</dbReference>
<reference evidence="11" key="1">
    <citation type="submission" date="2017-08" db="EMBL/GenBank/DDBJ databases">
        <authorList>
            <person name="Imhoff J.F."/>
            <person name="Rahn T."/>
            <person name="Kuenzel S."/>
            <person name="Neulinger S.C."/>
        </authorList>
    </citation>
    <scope>NUCLEOTIDE SEQUENCE</scope>
    <source>
        <strain evidence="11">IM 151</strain>
    </source>
</reference>
<keyword evidence="8" id="KW-0902">Two-component regulatory system</keyword>
<sequence length="776" mass="86176">MALIRRTPSSPRPAASTAVGKRVGRESPSAGANHSDSLASGFIAFDVEARLLQELGERLVASAEVALLELVKNASDAEASFCKLALTRYDGQLALVVTDDGNGMSADDFRNRWMRIATSSKREPRTPRYQRMVTGQKGIGRFAIRFLGGALKLRSVSDTPDGRTVLEAVFDWRRLDAAVTLSKARVPYRLTRATDEDELGTTLTVWRLKHDLIAAVDKQLLTAVLKVASPLSAFDPGPFKYRRAKSMQGDPGYRVLFEGFPALEDQGADLAKGVIEHAWARLTVSLTGQKLRYKVAFAEGSEVHNIALEFPNSIQAGLHADIAFTPKRKDAFLGIPLLRNKIWDWMKENSGVGIIDNGFRIRPYGFQDDDWLFLNQDGAHNRRDWRTDIAKQHFAISEIARVRPKLNPALNLPTGYQVIGAVFVSSRASDNPEEADLVPAMDRQGFLVNGAYLQMVEAVRGGLELLAHLDKQRQLRIEEDAAERARRSLRSDFAKTAENLRNDPRLAPEERAALVQHYSKLATRLTEQEAYDRSARQRLEIAAGLGVVAGFMTHEAERLFLALDDVVQEIGAHAKKIPALGKALDRIRHSREQLDGYISYTRLFTDSLRFDDVKPFNALGQIEWVVDHFRRIPESRGIDTEIACEDDVIVPPIPVAMYSAVILNLYSNATKAILARQSDALPPQILISAWNDGRFHNLTVQDTGAGIPEDMRERVWDPFFTTTSRINSPLGTGMGLGLPLVRDLVARANGKATIGEPSPDFVTCIHIQIPRRPNAD</sequence>
<dbReference type="PANTHER" id="PTHR43065">
    <property type="entry name" value="SENSOR HISTIDINE KINASE"/>
    <property type="match status" value="1"/>
</dbReference>
<feature type="region of interest" description="Disordered" evidence="9">
    <location>
        <begin position="1"/>
        <end position="33"/>
    </location>
</feature>
<evidence type="ECO:0000256" key="6">
    <source>
        <dbReference type="ARBA" id="ARBA00022777"/>
    </source>
</evidence>
<keyword evidence="6" id="KW-0418">Kinase</keyword>
<keyword evidence="12" id="KW-1185">Reference proteome</keyword>
<dbReference type="PRINTS" id="PR00344">
    <property type="entry name" value="BCTRLSENSOR"/>
</dbReference>
<comment type="caution">
    <text evidence="11">The sequence shown here is derived from an EMBL/GenBank/DDBJ whole genome shotgun (WGS) entry which is preliminary data.</text>
</comment>
<organism evidence="11 12">
    <name type="scientific">Rubrivivax gelatinosus</name>
    <name type="common">Rhodocyclus gelatinosus</name>
    <name type="synonym">Rhodopseudomonas gelatinosa</name>
    <dbReference type="NCBI Taxonomy" id="28068"/>
    <lineage>
        <taxon>Bacteria</taxon>
        <taxon>Pseudomonadati</taxon>
        <taxon>Pseudomonadota</taxon>
        <taxon>Betaproteobacteria</taxon>
        <taxon>Burkholderiales</taxon>
        <taxon>Sphaerotilaceae</taxon>
        <taxon>Rubrivivax</taxon>
    </lineage>
</organism>
<keyword evidence="5" id="KW-0547">Nucleotide-binding</keyword>
<dbReference type="InterPro" id="IPR004358">
    <property type="entry name" value="Sig_transdc_His_kin-like_C"/>
</dbReference>
<evidence type="ECO:0000256" key="4">
    <source>
        <dbReference type="ARBA" id="ARBA00022679"/>
    </source>
</evidence>
<dbReference type="Pfam" id="PF02518">
    <property type="entry name" value="HATPase_c"/>
    <property type="match status" value="1"/>
</dbReference>
<comment type="catalytic activity">
    <reaction evidence="1">
        <text>ATP + protein L-histidine = ADP + protein N-phospho-L-histidine.</text>
        <dbReference type="EC" id="2.7.13.3"/>
    </reaction>
</comment>
<dbReference type="InterPro" id="IPR005467">
    <property type="entry name" value="His_kinase_dom"/>
</dbReference>
<evidence type="ECO:0000256" key="8">
    <source>
        <dbReference type="ARBA" id="ARBA00023012"/>
    </source>
</evidence>
<evidence type="ECO:0000256" key="9">
    <source>
        <dbReference type="SAM" id="MobiDB-lite"/>
    </source>
</evidence>
<evidence type="ECO:0000256" key="7">
    <source>
        <dbReference type="ARBA" id="ARBA00022840"/>
    </source>
</evidence>
<evidence type="ECO:0000313" key="12">
    <source>
        <dbReference type="Proteomes" id="UP001041814"/>
    </source>
</evidence>
<dbReference type="SMART" id="SM00387">
    <property type="entry name" value="HATPase_c"/>
    <property type="match status" value="1"/>
</dbReference>
<evidence type="ECO:0000256" key="1">
    <source>
        <dbReference type="ARBA" id="ARBA00000085"/>
    </source>
</evidence>
<evidence type="ECO:0000259" key="10">
    <source>
        <dbReference type="PROSITE" id="PS50109"/>
    </source>
</evidence>
<dbReference type="EC" id="2.7.13.3" evidence="2"/>
<protein>
    <recommendedName>
        <fullName evidence="2">histidine kinase</fullName>
        <ecNumber evidence="2">2.7.13.3</ecNumber>
    </recommendedName>
</protein>
<dbReference type="PROSITE" id="PS50109">
    <property type="entry name" value="HIS_KIN"/>
    <property type="match status" value="1"/>
</dbReference>
<reference evidence="11" key="2">
    <citation type="journal article" date="2020" name="Microorganisms">
        <title>Osmotic Adaptation and Compatible Solute Biosynthesis of Phototrophic Bacteria as Revealed from Genome Analyses.</title>
        <authorList>
            <person name="Imhoff J.F."/>
            <person name="Rahn T."/>
            <person name="Kunzel S."/>
            <person name="Keller A."/>
            <person name="Neulinger S.C."/>
        </authorList>
    </citation>
    <scope>NUCLEOTIDE SEQUENCE</scope>
    <source>
        <strain evidence="11">IM 151</strain>
    </source>
</reference>
<keyword evidence="7" id="KW-0067">ATP-binding</keyword>
<gene>
    <name evidence="11" type="ORF">CKO43_18210</name>
</gene>
<dbReference type="Gene3D" id="3.30.565.10">
    <property type="entry name" value="Histidine kinase-like ATPase, C-terminal domain"/>
    <property type="match status" value="2"/>
</dbReference>
<evidence type="ECO:0000256" key="2">
    <source>
        <dbReference type="ARBA" id="ARBA00012438"/>
    </source>
</evidence>
<dbReference type="Proteomes" id="UP001041814">
    <property type="component" value="Unassembled WGS sequence"/>
</dbReference>
<dbReference type="SUPFAM" id="SSF55874">
    <property type="entry name" value="ATPase domain of HSP90 chaperone/DNA topoisomerase II/histidine kinase"/>
    <property type="match status" value="2"/>
</dbReference>
<keyword evidence="4" id="KW-0808">Transferase</keyword>
<dbReference type="InterPro" id="IPR003594">
    <property type="entry name" value="HATPase_dom"/>
</dbReference>
<name>A0ABS1DY07_RUBGE</name>
<keyword evidence="3" id="KW-0597">Phosphoprotein</keyword>
<dbReference type="Pfam" id="PF13589">
    <property type="entry name" value="HATPase_c_3"/>
    <property type="match status" value="1"/>
</dbReference>